<dbReference type="EMBL" id="CP032157">
    <property type="protein sequence ID" value="AXY78765.1"/>
    <property type="molecule type" value="Genomic_DNA"/>
</dbReference>
<reference evidence="1 2" key="1">
    <citation type="submission" date="2018-09" db="EMBL/GenBank/DDBJ databases">
        <title>Genome sequencing of strain 6GH32-13.</title>
        <authorList>
            <person name="Weon H.-Y."/>
            <person name="Heo J."/>
            <person name="Kwon S.-W."/>
        </authorList>
    </citation>
    <scope>NUCLEOTIDE SEQUENCE [LARGE SCALE GENOMIC DNA]</scope>
    <source>
        <strain evidence="1 2">5GH32-13</strain>
    </source>
</reference>
<gene>
    <name evidence="1" type="ORF">D3H65_24220</name>
</gene>
<organism evidence="1 2">
    <name type="scientific">Paraflavitalea soli</name>
    <dbReference type="NCBI Taxonomy" id="2315862"/>
    <lineage>
        <taxon>Bacteria</taxon>
        <taxon>Pseudomonadati</taxon>
        <taxon>Bacteroidota</taxon>
        <taxon>Chitinophagia</taxon>
        <taxon>Chitinophagales</taxon>
        <taxon>Chitinophagaceae</taxon>
        <taxon>Paraflavitalea</taxon>
    </lineage>
</organism>
<evidence type="ECO:0000313" key="1">
    <source>
        <dbReference type="EMBL" id="AXY78765.1"/>
    </source>
</evidence>
<protein>
    <submittedName>
        <fullName evidence="1">Uncharacterized protein</fullName>
    </submittedName>
</protein>
<evidence type="ECO:0000313" key="2">
    <source>
        <dbReference type="Proteomes" id="UP000263900"/>
    </source>
</evidence>
<dbReference type="Proteomes" id="UP000263900">
    <property type="component" value="Chromosome"/>
</dbReference>
<dbReference type="KEGG" id="pseg:D3H65_24220"/>
<dbReference type="AlphaFoldDB" id="A0A3B7N3X2"/>
<sequence length="21" mass="2458">MSAIKCRRMLMYPTSARHASF</sequence>
<proteinExistence type="predicted"/>
<keyword evidence="2" id="KW-1185">Reference proteome</keyword>
<name>A0A3B7N3X2_9BACT</name>
<dbReference type="NCBIfam" id="TIGR01053">
    <property type="entry name" value="LSD1"/>
    <property type="match status" value="1"/>
</dbReference>
<accession>A0A3B7N3X2</accession>